<sequence length="117" mass="12023">MTLNRRVRGVSSVVIDTPSGVAAPVSHLAGLGHRRIACLGGPDGSWLDPRRLRGLQEAVPECEVVALGAYPPEFEAGVHTVDAVLDTDCTASSRTAAPRSSACCTGSPCSAGPPRAM</sequence>
<protein>
    <submittedName>
        <fullName evidence="2">Substrate-binding domain-containing protein</fullName>
    </submittedName>
</protein>
<reference evidence="2 3" key="1">
    <citation type="submission" date="2023-05" db="EMBL/GenBank/DDBJ databases">
        <title>Draft genome sequence of Streptomyces sp. B-S-A12 isolated from a cave soil in Thailand.</title>
        <authorList>
            <person name="Chamroensaksri N."/>
            <person name="Muangham S."/>
        </authorList>
    </citation>
    <scope>NUCLEOTIDE SEQUENCE [LARGE SCALE GENOMIC DNA]</scope>
    <source>
        <strain evidence="2 3">B-S-A12</strain>
    </source>
</reference>
<evidence type="ECO:0000313" key="2">
    <source>
        <dbReference type="EMBL" id="MDI3417786.1"/>
    </source>
</evidence>
<comment type="caution">
    <text evidence="2">The sequence shown here is derived from an EMBL/GenBank/DDBJ whole genome shotgun (WGS) entry which is preliminary data.</text>
</comment>
<name>A0ABT6SQA0_9ACTN</name>
<feature type="region of interest" description="Disordered" evidence="1">
    <location>
        <begin position="94"/>
        <end position="117"/>
    </location>
</feature>
<dbReference type="EMBL" id="JASCIS010000003">
    <property type="protein sequence ID" value="MDI3417786.1"/>
    <property type="molecule type" value="Genomic_DNA"/>
</dbReference>
<organism evidence="2 3">
    <name type="scientific">Streptomyces luteolus</name>
    <dbReference type="NCBI Taxonomy" id="3043615"/>
    <lineage>
        <taxon>Bacteria</taxon>
        <taxon>Bacillati</taxon>
        <taxon>Actinomycetota</taxon>
        <taxon>Actinomycetes</taxon>
        <taxon>Kitasatosporales</taxon>
        <taxon>Streptomycetaceae</taxon>
        <taxon>Streptomyces</taxon>
    </lineage>
</organism>
<dbReference type="SUPFAM" id="SSF53822">
    <property type="entry name" value="Periplasmic binding protein-like I"/>
    <property type="match status" value="1"/>
</dbReference>
<dbReference type="RefSeq" id="WP_282533759.1">
    <property type="nucleotide sequence ID" value="NZ_JASCIS010000003.1"/>
</dbReference>
<accession>A0ABT6SQA0</accession>
<dbReference type="Gene3D" id="3.40.50.2300">
    <property type="match status" value="2"/>
</dbReference>
<dbReference type="InterPro" id="IPR028082">
    <property type="entry name" value="Peripla_BP_I"/>
</dbReference>
<evidence type="ECO:0000256" key="1">
    <source>
        <dbReference type="SAM" id="MobiDB-lite"/>
    </source>
</evidence>
<dbReference type="Proteomes" id="UP001237105">
    <property type="component" value="Unassembled WGS sequence"/>
</dbReference>
<keyword evidence="3" id="KW-1185">Reference proteome</keyword>
<proteinExistence type="predicted"/>
<gene>
    <name evidence="2" type="ORF">QIT00_04275</name>
</gene>
<evidence type="ECO:0000313" key="3">
    <source>
        <dbReference type="Proteomes" id="UP001237105"/>
    </source>
</evidence>